<evidence type="ECO:0000313" key="1">
    <source>
        <dbReference type="EMBL" id="APZ42608.1"/>
    </source>
</evidence>
<reference evidence="1 2" key="1">
    <citation type="submission" date="2017-01" db="EMBL/GenBank/DDBJ databases">
        <title>Draft sequence of Acidihalobacter ferrooxidans strain DSM 14175 (strain V8).</title>
        <authorList>
            <person name="Khaleque H.N."/>
            <person name="Ramsay J.P."/>
            <person name="Murphy R.J.T."/>
            <person name="Kaksonen A.H."/>
            <person name="Boxall N.J."/>
            <person name="Watkin E.L.J."/>
        </authorList>
    </citation>
    <scope>NUCLEOTIDE SEQUENCE [LARGE SCALE GENOMIC DNA]</scope>
    <source>
        <strain evidence="1 2">V8</strain>
    </source>
</reference>
<organism evidence="1 2">
    <name type="scientific">Acidihalobacter ferrooxydans</name>
    <dbReference type="NCBI Taxonomy" id="1765967"/>
    <lineage>
        <taxon>Bacteria</taxon>
        <taxon>Pseudomonadati</taxon>
        <taxon>Pseudomonadota</taxon>
        <taxon>Gammaproteobacteria</taxon>
        <taxon>Chromatiales</taxon>
        <taxon>Ectothiorhodospiraceae</taxon>
        <taxon>Acidihalobacter</taxon>
    </lineage>
</organism>
<proteinExistence type="predicted"/>
<gene>
    <name evidence="1" type="ORF">BW247_05445</name>
</gene>
<keyword evidence="2" id="KW-1185">Reference proteome</keyword>
<dbReference type="Proteomes" id="UP000243807">
    <property type="component" value="Chromosome"/>
</dbReference>
<name>A0A1P8UFK6_9GAMM</name>
<dbReference type="EMBL" id="CP019434">
    <property type="protein sequence ID" value="APZ42608.1"/>
    <property type="molecule type" value="Genomic_DNA"/>
</dbReference>
<dbReference type="AlphaFoldDB" id="A0A1P8UFK6"/>
<accession>A0A1P8UFK6</accession>
<evidence type="ECO:0000313" key="2">
    <source>
        <dbReference type="Proteomes" id="UP000243807"/>
    </source>
</evidence>
<sequence length="79" mass="9165">MDGKSLFLGLAAQKESVMFNKATLRFLETAKTEEILEIKRRVEQVLCARSSDYETRMAAKEYLSKINSEFKARREIDET</sequence>
<dbReference type="KEGG" id="afy:BW247_05445"/>
<protein>
    <submittedName>
        <fullName evidence="1">Uncharacterized protein</fullName>
    </submittedName>
</protein>